<evidence type="ECO:0000256" key="10">
    <source>
        <dbReference type="PIRSR" id="PIRSR600720-2"/>
    </source>
</evidence>
<reference evidence="13 14" key="1">
    <citation type="journal article" date="2019" name="PLoS ONE">
        <title>Genomic analyses reveal an absence of contemporary introgressive admixture between fin whales and blue whales, despite known hybrids.</title>
        <authorList>
            <person name="Westbury M.V."/>
            <person name="Petersen B."/>
            <person name="Lorenzen E.D."/>
        </authorList>
    </citation>
    <scope>NUCLEOTIDE SEQUENCE [LARGE SCALE GENOMIC DNA]</scope>
    <source>
        <strain evidence="13">FinWhale-01</strain>
    </source>
</reference>
<keyword evidence="7 11" id="KW-1015">Disulfide bond</keyword>
<evidence type="ECO:0000256" key="2">
    <source>
        <dbReference type="ARBA" id="ARBA00022723"/>
    </source>
</evidence>
<keyword evidence="14" id="KW-1185">Reference proteome</keyword>
<feature type="non-terminal residue" evidence="13">
    <location>
        <position position="168"/>
    </location>
</feature>
<dbReference type="Gene3D" id="2.60.120.230">
    <property type="match status" value="1"/>
</dbReference>
<keyword evidence="6" id="KW-0503">Monooxygenase</keyword>
<dbReference type="Pfam" id="PF03712">
    <property type="entry name" value="Cu2_monoox_C"/>
    <property type="match status" value="1"/>
</dbReference>
<dbReference type="Proteomes" id="UP000437017">
    <property type="component" value="Unassembled WGS sequence"/>
</dbReference>
<dbReference type="GO" id="GO:0005576">
    <property type="term" value="C:extracellular region"/>
    <property type="evidence" value="ECO:0007669"/>
    <property type="project" value="TreeGrafter"/>
</dbReference>
<dbReference type="PANTHER" id="PTHR10680">
    <property type="entry name" value="PEPTIDYL-GLYCINE ALPHA-AMIDATING MONOOXYGENASE"/>
    <property type="match status" value="1"/>
</dbReference>
<keyword evidence="5 10" id="KW-0186">Copper</keyword>
<keyword evidence="2 10" id="KW-0479">Metal-binding</keyword>
<dbReference type="InterPro" id="IPR000720">
    <property type="entry name" value="PHM/PAL"/>
</dbReference>
<dbReference type="InterPro" id="IPR014783">
    <property type="entry name" value="Cu2_ascorb_mOase_CS-2"/>
</dbReference>
<keyword evidence="8" id="KW-0325">Glycoprotein</keyword>
<dbReference type="PROSITE" id="PS00085">
    <property type="entry name" value="CU2_MONOOXYGENASE_2"/>
    <property type="match status" value="1"/>
</dbReference>
<organism evidence="13 14">
    <name type="scientific">Balaenoptera physalus</name>
    <name type="common">Fin whale</name>
    <name type="synonym">Balaena physalus</name>
    <dbReference type="NCBI Taxonomy" id="9770"/>
    <lineage>
        <taxon>Eukaryota</taxon>
        <taxon>Metazoa</taxon>
        <taxon>Chordata</taxon>
        <taxon>Craniata</taxon>
        <taxon>Vertebrata</taxon>
        <taxon>Euteleostomi</taxon>
        <taxon>Mammalia</taxon>
        <taxon>Eutheria</taxon>
        <taxon>Laurasiatheria</taxon>
        <taxon>Artiodactyla</taxon>
        <taxon>Whippomorpha</taxon>
        <taxon>Cetacea</taxon>
        <taxon>Mysticeti</taxon>
        <taxon>Balaenopteridae</taxon>
        <taxon>Balaenoptera</taxon>
    </lineage>
</organism>
<evidence type="ECO:0000256" key="11">
    <source>
        <dbReference type="PIRSR" id="PIRSR600720-3"/>
    </source>
</evidence>
<evidence type="ECO:0000256" key="8">
    <source>
        <dbReference type="ARBA" id="ARBA00023180"/>
    </source>
</evidence>
<dbReference type="InterPro" id="IPR014784">
    <property type="entry name" value="Cu2_ascorb_mOase-like_C"/>
</dbReference>
<keyword evidence="3" id="KW-0732">Signal</keyword>
<feature type="non-terminal residue" evidence="13">
    <location>
        <position position="1"/>
    </location>
</feature>
<dbReference type="SUPFAM" id="SSF49742">
    <property type="entry name" value="PHM/PNGase F"/>
    <property type="match status" value="1"/>
</dbReference>
<dbReference type="GO" id="GO:0046872">
    <property type="term" value="F:metal ion binding"/>
    <property type="evidence" value="ECO:0007669"/>
    <property type="project" value="UniProtKB-KW"/>
</dbReference>
<evidence type="ECO:0000256" key="9">
    <source>
        <dbReference type="ARBA" id="ARBA00048431"/>
    </source>
</evidence>
<evidence type="ECO:0000256" key="4">
    <source>
        <dbReference type="ARBA" id="ARBA00023002"/>
    </source>
</evidence>
<dbReference type="FunFam" id="2.60.120.230:FF:000002">
    <property type="entry name" value="Peptidyl-glycine alpha-amidating monooxygenase B"/>
    <property type="match status" value="1"/>
</dbReference>
<accession>A0A643C4E0</accession>
<dbReference type="GO" id="GO:0004504">
    <property type="term" value="F:peptidylglycine monooxygenase activity"/>
    <property type="evidence" value="ECO:0007669"/>
    <property type="project" value="UniProtKB-EC"/>
</dbReference>
<evidence type="ECO:0000313" key="14">
    <source>
        <dbReference type="Proteomes" id="UP000437017"/>
    </source>
</evidence>
<proteinExistence type="predicted"/>
<dbReference type="InterPro" id="IPR008977">
    <property type="entry name" value="PHM/PNGase_F_dom_sf"/>
</dbReference>
<evidence type="ECO:0000256" key="7">
    <source>
        <dbReference type="ARBA" id="ARBA00023157"/>
    </source>
</evidence>
<feature type="binding site" evidence="10">
    <location>
        <position position="44"/>
    </location>
    <ligand>
        <name>Cu(2+)</name>
        <dbReference type="ChEBI" id="CHEBI:29036"/>
        <label>1</label>
        <note>catalytic</note>
    </ligand>
</feature>
<feature type="binding site" evidence="10">
    <location>
        <position position="46"/>
    </location>
    <ligand>
        <name>Cu(2+)</name>
        <dbReference type="ChEBI" id="CHEBI:29036"/>
        <label>1</label>
        <note>catalytic</note>
    </ligand>
</feature>
<dbReference type="GO" id="GO:0016020">
    <property type="term" value="C:membrane"/>
    <property type="evidence" value="ECO:0007669"/>
    <property type="project" value="InterPro"/>
</dbReference>
<dbReference type="OrthoDB" id="10018185at2759"/>
<name>A0A643C4E0_BALPH</name>
<keyword evidence="4" id="KW-0560">Oxidoreductase</keyword>
<comment type="catalytic activity">
    <reaction evidence="9">
        <text>a [peptide]-C-terminal glycine + 2 L-ascorbate + O2 = a [peptide]-C-terminal (2S)-2-hydroxyglycine + 2 monodehydro-L-ascorbate radical + H2O</text>
        <dbReference type="Rhea" id="RHEA:21452"/>
        <dbReference type="Rhea" id="RHEA-COMP:13486"/>
        <dbReference type="Rhea" id="RHEA-COMP:15321"/>
        <dbReference type="ChEBI" id="CHEBI:15377"/>
        <dbReference type="ChEBI" id="CHEBI:15379"/>
        <dbReference type="ChEBI" id="CHEBI:38290"/>
        <dbReference type="ChEBI" id="CHEBI:59513"/>
        <dbReference type="ChEBI" id="CHEBI:137000"/>
        <dbReference type="ChEBI" id="CHEBI:142768"/>
        <dbReference type="EC" id="1.14.17.3"/>
    </reaction>
</comment>
<comment type="caution">
    <text evidence="13">The sequence shown here is derived from an EMBL/GenBank/DDBJ whole genome shotgun (WGS) entry which is preliminary data.</text>
</comment>
<evidence type="ECO:0000256" key="1">
    <source>
        <dbReference type="ARBA" id="ARBA00012689"/>
    </source>
</evidence>
<evidence type="ECO:0000256" key="5">
    <source>
        <dbReference type="ARBA" id="ARBA00023008"/>
    </source>
</evidence>
<dbReference type="GO" id="GO:0006518">
    <property type="term" value="P:peptide metabolic process"/>
    <property type="evidence" value="ECO:0007669"/>
    <property type="project" value="InterPro"/>
</dbReference>
<gene>
    <name evidence="13" type="ORF">E2I00_019335</name>
</gene>
<dbReference type="PRINTS" id="PR00790">
    <property type="entry name" value="PAMONOXGNASE"/>
</dbReference>
<dbReference type="EMBL" id="SGJD01002657">
    <property type="protein sequence ID" value="KAB0394818.1"/>
    <property type="molecule type" value="Genomic_DNA"/>
</dbReference>
<feature type="domain" description="Copper type II ascorbate-dependent monooxygenase C-terminal" evidence="12">
    <location>
        <begin position="3"/>
        <end position="145"/>
    </location>
</feature>
<evidence type="ECO:0000256" key="6">
    <source>
        <dbReference type="ARBA" id="ARBA00023033"/>
    </source>
</evidence>
<feature type="disulfide bond" evidence="11">
    <location>
        <begin position="29"/>
        <end position="134"/>
    </location>
</feature>
<protein>
    <recommendedName>
        <fullName evidence="1">peptidylglycine monooxygenase</fullName>
        <ecNumber evidence="1">1.14.17.3</ecNumber>
    </recommendedName>
</protein>
<comment type="cofactor">
    <cofactor evidence="10">
        <name>Cu(2+)</name>
        <dbReference type="ChEBI" id="CHEBI:29036"/>
    </cofactor>
    <text evidence="10">Binds 2 Cu(2+) ions per subunit.</text>
</comment>
<sequence>PLIAGMYLMMSVDTVIPAGEKVVNSDISCHYKKYPMHVFAYRVHTHHLGKVVSGYRVRNGQWTLIGHQSPQLPQTFRITPLHIIVATRIGAQSYFDYKFNYRWKGINGTSSDEMCNLYIMYYMEAKHAVSFMTCTQNIAPDLFRTIPPEANIPIPVKSDMVMMHGHHK</sequence>
<evidence type="ECO:0000259" key="12">
    <source>
        <dbReference type="Pfam" id="PF03712"/>
    </source>
</evidence>
<dbReference type="PANTHER" id="PTHR10680:SF14">
    <property type="entry name" value="PEPTIDYL-GLYCINE ALPHA-AMIDATING MONOOXYGENASE"/>
    <property type="match status" value="1"/>
</dbReference>
<dbReference type="AlphaFoldDB" id="A0A643C4E0"/>
<evidence type="ECO:0000313" key="13">
    <source>
        <dbReference type="EMBL" id="KAB0394818.1"/>
    </source>
</evidence>
<dbReference type="InterPro" id="IPR024548">
    <property type="entry name" value="Cu2_monoox_C"/>
</dbReference>
<feature type="binding site" evidence="10">
    <location>
        <position position="114"/>
    </location>
    <ligand>
        <name>Cu(2+)</name>
        <dbReference type="ChEBI" id="CHEBI:29036"/>
        <label>1</label>
        <note>catalytic</note>
    </ligand>
</feature>
<dbReference type="EC" id="1.14.17.3" evidence="1"/>
<evidence type="ECO:0000256" key="3">
    <source>
        <dbReference type="ARBA" id="ARBA00022729"/>
    </source>
</evidence>